<reference evidence="5" key="1">
    <citation type="submission" date="2018-06" db="EMBL/GenBank/DDBJ databases">
        <authorList>
            <consortium name="Pathogen Informatics"/>
            <person name="Doyle S."/>
        </authorList>
    </citation>
    <scope>NUCLEOTIDE SEQUENCE [LARGE SCALE GENOMIC DNA]</scope>
    <source>
        <strain evidence="5">NCTC11421</strain>
    </source>
</reference>
<evidence type="ECO:0000313" key="5">
    <source>
        <dbReference type="EMBL" id="SUA21141.1"/>
    </source>
</evidence>
<dbReference type="PANTHER" id="PTHR38689">
    <property type="entry name" value="SUCCINATE DEHYDROGENASE HYDROPHOBIC MEMBRANE ANCHOR SUBUNIT"/>
    <property type="match status" value="1"/>
</dbReference>
<organism evidence="5">
    <name type="scientific">Neisseria gonorrhoeae</name>
    <dbReference type="NCBI Taxonomy" id="485"/>
    <lineage>
        <taxon>Bacteria</taxon>
        <taxon>Pseudomonadati</taxon>
        <taxon>Pseudomonadota</taxon>
        <taxon>Betaproteobacteria</taxon>
        <taxon>Neisseriales</taxon>
        <taxon>Neisseriaceae</taxon>
        <taxon>Neisseria</taxon>
    </lineage>
</organism>
<keyword evidence="4" id="KW-0812">Transmembrane</keyword>
<dbReference type="AlphaFoldDB" id="A0A378VY80"/>
<comment type="cofactor">
    <cofactor evidence="1">
        <name>heme</name>
        <dbReference type="ChEBI" id="CHEBI:30413"/>
    </cofactor>
</comment>
<evidence type="ECO:0000256" key="3">
    <source>
        <dbReference type="ARBA" id="ARBA00004141"/>
    </source>
</evidence>
<dbReference type="GO" id="GO:0005886">
    <property type="term" value="C:plasma membrane"/>
    <property type="evidence" value="ECO:0007669"/>
    <property type="project" value="TreeGrafter"/>
</dbReference>
<dbReference type="EMBL" id="UGRI01000001">
    <property type="protein sequence ID" value="SUA21141.1"/>
    <property type="molecule type" value="Genomic_DNA"/>
</dbReference>
<protein>
    <submittedName>
        <fullName evidence="5">Succinate dehydrogenase hydrophobic membrane anchor protein</fullName>
    </submittedName>
</protein>
<feature type="transmembrane region" description="Helical" evidence="4">
    <location>
        <begin position="21"/>
        <end position="40"/>
    </location>
</feature>
<dbReference type="PANTHER" id="PTHR38689:SF1">
    <property type="entry name" value="SUCCINATE DEHYDROGENASE HYDROPHOBIC MEMBRANE ANCHOR SUBUNIT"/>
    <property type="match status" value="1"/>
</dbReference>
<dbReference type="GO" id="GO:0006099">
    <property type="term" value="P:tricarboxylic acid cycle"/>
    <property type="evidence" value="ECO:0007669"/>
    <property type="project" value="UniProtKB-UniPathway"/>
</dbReference>
<dbReference type="SUPFAM" id="SSF81343">
    <property type="entry name" value="Fumarate reductase respiratory complex transmembrane subunits"/>
    <property type="match status" value="1"/>
</dbReference>
<dbReference type="InterPro" id="IPR014312">
    <property type="entry name" value="Succ_DH_anchor"/>
</dbReference>
<comment type="function">
    <text evidence="2">Membrane-anchoring subunit of succinate dehydrogenase (SDH).</text>
</comment>
<sequence>MVERKLTGAHYGLRDWVMQRATAVIMLIYTVALLVVLFALPKEYPAWQAFFSQAWVKYLPK</sequence>
<comment type="subcellular location">
    <subcellularLocation>
        <location evidence="3">Membrane</location>
        <topology evidence="3">Multi-pass membrane protein</topology>
    </subcellularLocation>
</comment>
<keyword evidence="4" id="KW-1133">Transmembrane helix</keyword>
<dbReference type="InterPro" id="IPR034804">
    <property type="entry name" value="SQR/QFR_C/D"/>
</dbReference>
<evidence type="ECO:0000256" key="2">
    <source>
        <dbReference type="ARBA" id="ARBA00004050"/>
    </source>
</evidence>
<dbReference type="GO" id="GO:0009055">
    <property type="term" value="F:electron transfer activity"/>
    <property type="evidence" value="ECO:0007669"/>
    <property type="project" value="TreeGrafter"/>
</dbReference>
<dbReference type="Gene3D" id="1.20.1300.10">
    <property type="entry name" value="Fumarate reductase/succinate dehydrogenase, transmembrane subunit"/>
    <property type="match status" value="1"/>
</dbReference>
<evidence type="ECO:0000256" key="1">
    <source>
        <dbReference type="ARBA" id="ARBA00001971"/>
    </source>
</evidence>
<dbReference type="NCBIfam" id="TIGR02968">
    <property type="entry name" value="succ_dehyd_anc"/>
    <property type="match status" value="1"/>
</dbReference>
<dbReference type="GO" id="GO:0020037">
    <property type="term" value="F:heme binding"/>
    <property type="evidence" value="ECO:0007669"/>
    <property type="project" value="InterPro"/>
</dbReference>
<name>A0A378VY80_NEIGO</name>
<dbReference type="UniPathway" id="UPA00223"/>
<keyword evidence="4" id="KW-0472">Membrane</keyword>
<proteinExistence type="predicted"/>
<accession>A0A378VY80</accession>
<dbReference type="GO" id="GO:0017004">
    <property type="term" value="P:cytochrome complex assembly"/>
    <property type="evidence" value="ECO:0007669"/>
    <property type="project" value="TreeGrafter"/>
</dbReference>
<gene>
    <name evidence="5" type="ORF">NCTC11421_01249</name>
</gene>
<evidence type="ECO:0000256" key="4">
    <source>
        <dbReference type="SAM" id="Phobius"/>
    </source>
</evidence>